<dbReference type="Pfam" id="PF00440">
    <property type="entry name" value="TetR_N"/>
    <property type="match status" value="1"/>
</dbReference>
<accession>A0A0G3EP49</accession>
<dbReference type="Gene3D" id="1.10.357.10">
    <property type="entry name" value="Tetracycline Repressor, domain 2"/>
    <property type="match status" value="1"/>
</dbReference>
<keyword evidence="3" id="KW-0804">Transcription</keyword>
<dbReference type="Proteomes" id="UP000036700">
    <property type="component" value="Chromosome"/>
</dbReference>
<dbReference type="PATRIC" id="fig|445709.3.peg.1240"/>
<dbReference type="PROSITE" id="PS50977">
    <property type="entry name" value="HTH_TETR_2"/>
    <property type="match status" value="1"/>
</dbReference>
<sequence length="208" mass="22167">MTQPFNSKRRAPGAARGRPREFDASAVSEAAAGVFWEHGYHAASLDTLCEATGLLRGSLYGAFGDKHGMLLAALDRYAEGALAQLAARLNEQIPPREALRNALLHHTRVVSALTGLRGCFITNAAMEMQPGDETVAARITSVMRRISTLLAAAVIRGQAAGVFDSTLDENAVAEFLLCITQGLRVLGKVGHDEAQLTAVVDMALRALE</sequence>
<dbReference type="InterPro" id="IPR036271">
    <property type="entry name" value="Tet_transcr_reg_TetR-rel_C_sf"/>
</dbReference>
<dbReference type="STRING" id="445709.ABW99_05760"/>
<dbReference type="KEGG" id="ptx:ABW99_05760"/>
<evidence type="ECO:0000313" key="8">
    <source>
        <dbReference type="Proteomes" id="UP000036700"/>
    </source>
</evidence>
<dbReference type="SUPFAM" id="SSF48498">
    <property type="entry name" value="Tetracyclin repressor-like, C-terminal domain"/>
    <property type="match status" value="1"/>
</dbReference>
<organism evidence="7 8">
    <name type="scientific">Pandoraea thiooxydans</name>
    <dbReference type="NCBI Taxonomy" id="445709"/>
    <lineage>
        <taxon>Bacteria</taxon>
        <taxon>Pseudomonadati</taxon>
        <taxon>Pseudomonadota</taxon>
        <taxon>Betaproteobacteria</taxon>
        <taxon>Burkholderiales</taxon>
        <taxon>Burkholderiaceae</taxon>
        <taxon>Pandoraea</taxon>
    </lineage>
</organism>
<keyword evidence="1" id="KW-0805">Transcription regulation</keyword>
<dbReference type="GO" id="GO:0003677">
    <property type="term" value="F:DNA binding"/>
    <property type="evidence" value="ECO:0007669"/>
    <property type="project" value="UniProtKB-UniRule"/>
</dbReference>
<feature type="DNA-binding region" description="H-T-H motif" evidence="4">
    <location>
        <begin position="44"/>
        <end position="63"/>
    </location>
</feature>
<evidence type="ECO:0000256" key="2">
    <source>
        <dbReference type="ARBA" id="ARBA00023125"/>
    </source>
</evidence>
<keyword evidence="2 4" id="KW-0238">DNA-binding</keyword>
<protein>
    <submittedName>
        <fullName evidence="7">TetR family transcriptional regulator</fullName>
    </submittedName>
</protein>
<dbReference type="PANTHER" id="PTHR47506:SF10">
    <property type="entry name" value="TRANSCRIPTIONAL REGULATORY PROTEIN"/>
    <property type="match status" value="1"/>
</dbReference>
<feature type="region of interest" description="Disordered" evidence="5">
    <location>
        <begin position="1"/>
        <end position="22"/>
    </location>
</feature>
<dbReference type="OrthoDB" id="270177at2"/>
<dbReference type="SUPFAM" id="SSF46689">
    <property type="entry name" value="Homeodomain-like"/>
    <property type="match status" value="1"/>
</dbReference>
<evidence type="ECO:0000256" key="5">
    <source>
        <dbReference type="SAM" id="MobiDB-lite"/>
    </source>
</evidence>
<dbReference type="Pfam" id="PF16925">
    <property type="entry name" value="TetR_C_13"/>
    <property type="match status" value="1"/>
</dbReference>
<dbReference type="RefSeq" id="WP_047213546.1">
    <property type="nucleotide sequence ID" value="NZ_CP011568.3"/>
</dbReference>
<feature type="domain" description="HTH tetR-type" evidence="6">
    <location>
        <begin position="21"/>
        <end position="81"/>
    </location>
</feature>
<proteinExistence type="predicted"/>
<gene>
    <name evidence="7" type="ORF">ABW99_05760</name>
</gene>
<keyword evidence="8" id="KW-1185">Reference proteome</keyword>
<evidence type="ECO:0000256" key="3">
    <source>
        <dbReference type="ARBA" id="ARBA00023163"/>
    </source>
</evidence>
<evidence type="ECO:0000313" key="7">
    <source>
        <dbReference type="EMBL" id="AKJ67799.1"/>
    </source>
</evidence>
<evidence type="ECO:0000259" key="6">
    <source>
        <dbReference type="PROSITE" id="PS50977"/>
    </source>
</evidence>
<reference evidence="8" key="1">
    <citation type="submission" date="2015-06" db="EMBL/GenBank/DDBJ databases">
        <authorList>
            <person name="Lim Y.L."/>
            <person name="Ee R."/>
            <person name="Yong D."/>
            <person name="How K.Y."/>
            <person name="Yin W.F."/>
            <person name="Chan K.G."/>
        </authorList>
    </citation>
    <scope>NUCLEOTIDE SEQUENCE [LARGE SCALE GENOMIC DNA]</scope>
    <source>
        <strain evidence="8">DSM 25325</strain>
    </source>
</reference>
<dbReference type="InterPro" id="IPR001647">
    <property type="entry name" value="HTH_TetR"/>
</dbReference>
<dbReference type="AlphaFoldDB" id="A0A0G3EP49"/>
<dbReference type="InterPro" id="IPR011075">
    <property type="entry name" value="TetR_C"/>
</dbReference>
<evidence type="ECO:0000256" key="1">
    <source>
        <dbReference type="ARBA" id="ARBA00023015"/>
    </source>
</evidence>
<dbReference type="EMBL" id="CP011568">
    <property type="protein sequence ID" value="AKJ67799.1"/>
    <property type="molecule type" value="Genomic_DNA"/>
</dbReference>
<name>A0A0G3EP49_9BURK</name>
<dbReference type="InterPro" id="IPR009057">
    <property type="entry name" value="Homeodomain-like_sf"/>
</dbReference>
<evidence type="ECO:0000256" key="4">
    <source>
        <dbReference type="PROSITE-ProRule" id="PRU00335"/>
    </source>
</evidence>
<dbReference type="Gene3D" id="1.10.10.60">
    <property type="entry name" value="Homeodomain-like"/>
    <property type="match status" value="1"/>
</dbReference>
<dbReference type="PANTHER" id="PTHR47506">
    <property type="entry name" value="TRANSCRIPTIONAL REGULATORY PROTEIN"/>
    <property type="match status" value="1"/>
</dbReference>